<dbReference type="OrthoDB" id="444119at2759"/>
<evidence type="ECO:0000256" key="16">
    <source>
        <dbReference type="SAM" id="SignalP"/>
    </source>
</evidence>
<feature type="transmembrane region" description="Helical" evidence="15">
    <location>
        <begin position="2603"/>
        <end position="2620"/>
    </location>
</feature>
<feature type="transmembrane region" description="Helical" evidence="15">
    <location>
        <begin position="2692"/>
        <end position="2714"/>
    </location>
</feature>
<feature type="chain" id="PRO_5027112279" evidence="16">
    <location>
        <begin position="20"/>
        <end position="2808"/>
    </location>
</feature>
<evidence type="ECO:0000256" key="8">
    <source>
        <dbReference type="ARBA" id="ARBA00023069"/>
    </source>
</evidence>
<keyword evidence="4" id="KW-1003">Cell membrane</keyword>
<evidence type="ECO:0000256" key="12">
    <source>
        <dbReference type="PIRSR" id="PIRSR603915-2"/>
    </source>
</evidence>
<dbReference type="Pfam" id="PF02010">
    <property type="entry name" value="REJ"/>
    <property type="match status" value="1"/>
</dbReference>
<feature type="transmembrane region" description="Helical" evidence="15">
    <location>
        <begin position="2002"/>
        <end position="2023"/>
    </location>
</feature>
<dbReference type="GO" id="GO:0005886">
    <property type="term" value="C:plasma membrane"/>
    <property type="evidence" value="ECO:0007669"/>
    <property type="project" value="UniProtKB-SubCell"/>
</dbReference>
<evidence type="ECO:0000256" key="4">
    <source>
        <dbReference type="ARBA" id="ARBA00022475"/>
    </source>
</evidence>
<keyword evidence="20" id="KW-1185">Reference proteome</keyword>
<dbReference type="InterPro" id="IPR035986">
    <property type="entry name" value="PKD_dom_sf"/>
</dbReference>
<evidence type="ECO:0000256" key="15">
    <source>
        <dbReference type="SAM" id="Phobius"/>
    </source>
</evidence>
<evidence type="ECO:0000256" key="11">
    <source>
        <dbReference type="ARBA" id="ARBA00023273"/>
    </source>
</evidence>
<dbReference type="Pfam" id="PF08016">
    <property type="entry name" value="PKD_channel"/>
    <property type="match status" value="1"/>
</dbReference>
<accession>A0A6J8DEB8</accession>
<dbReference type="GO" id="GO:0005262">
    <property type="term" value="F:calcium channel activity"/>
    <property type="evidence" value="ECO:0007669"/>
    <property type="project" value="TreeGrafter"/>
</dbReference>
<feature type="domain" description="PLAT" evidence="18">
    <location>
        <begin position="1840"/>
        <end position="1959"/>
    </location>
</feature>
<sequence>MKQCFTIIILLGLSLNVLAFRFKYKEHNDLNIPEIIEVSGSYALVGDFPHWCLGNIQKCDNGFSLDAWLKMNSRNVDTSEVVILSNGGKSFFSEGFYLYQILGDQYEVGVTKGKKKWRVNFRLIPNYFIHVMITWNESSGLKVFIDEQEYKDEYFEEEDNDGDNFDTFSTFAVGLDGHTEPVKDENLFEIQSIEFHDKVFQNNLAQNLRPLGCYRNHDDIQRTQLNDTDTNNIIKKCRRMCTRPDKPGLCLVKGSFCSCAEIAISYSVLGNNACDGEQWKVYFASGMTNDNPYSINVTVNRLTDRTYVKPLETVMIKITSNLQEFVAFTIDMGDGVKITTYERSVYHYWYKEGNYTITVTASLGSISVSGSTYFIVEDVDEGTPPQMVHITSYHQTDNRKGKFEVSFASNYSTDCSVNFGDESPLQRVNSSNTFLSRQNIDYTFPQLGLYNVTATCVNVHGEISTSDIFLAKSFDLLFNYLEIGQNFTTQYSPGFNYNNNLEILQNDFESLPFYNDDGDLTLPLHRPFENLVSFDVGTESIQKRIFYIQTKLTEAEIEINTKADAWTLTTNITVLIPSGYHTFVNCTFGLSLDEMFYVYGSNLTVAVEFTISYTSIGYYDVVVSTFNDISETSMSELISVEVPIASMQIDTENIIDRTEPVVLNISLNMDMDGPQKARFRIDHGDGNVRFYSYFSSTKMFSTYQNNYVYAEWGIYRICVTAINEIGNLTGCTKVQVGQNMTYNDLQTDTDARASTSEYAEVTLTSSSGSDRTYIVDFGDGFPFTFTDIELEGGQVFSKIFINLGNNDTTVPDNTMTTTDNILMVTVEPSIDPRSDGVLPMSYADRLSFETISVKHMYRQTGSYRVTVTIQNEFAHDVKTLCPTIIVDNTDIDNCDTPIVSFDNIDISQPYERVRSEQIDILVNARSSCSNEFTYSWKMTRLLNGYYKTFDKICDTESGNSTRQIPAVSLEFGHYRITITVSPKGFPRAATVKTINLVVIPSQPVAYIAGDDDMWFLTFGSTTIDFRLSRDPDLLTNYRKGLEYDLFCMPESVYSTIENDELEMMRQKSLFVIEDTLFGGKTRNPARFYDYAECLDPANTINATLDISLSGGMFNMPSRMFNSDTPLKTFVLFVTKSGRTSKTMKTIELRVSNSTDAFSELDALLAKKDVAGVLAAVNILSSGIGGDDNSTAAQEEMTEMKEALVNYVEAVSDKVQNLGQAKMAASAVNGLTEGDISMKTRSKGSNAIAKTASSMSSKFADESMGTLTDVASVGLKGISNVLPKQSTEDKEKTEKRKKRQLKLENDLSVKIDHCRVETSVPTEETTEPEEEEEVDSYNAFLKRYDLKTSKELLYFYDCLYDFPKAFRGAVRKYGEIMWFPLSILEVDNEKIFAKYSVEWEPFDVDEYINDYCMKEIQRLAREKLEADKDVASASMNAIGDVSNLMLGKMEASRRRRRRREAIANGTDPGGDDDDDDVEDVDQSMTIEADNVAVQMQNIDPNAEGAQAMGTDSGGASMDPSLFGEMGAEAGCAVGATVVVNKDNPFTFGNTSDSNVKTRVVSIDLSNPCTGQKAVVQNTSKPIEVEMDGNPDKIDCPMEFILCLSRKTTGEDPKEFNYHPVQVDTNDSTIHFTIWPDREGDRFKVFLKYEDYPNATFYDHTTIIPHDKDAFKHIDPDKYPEKRRYLQHTYFPPQHLTKLNGTYRVAIKLHEKTTVNFEETKVCLNYSTQLMISGCKFWSEEEQTYKGDGLLVSNETTIWKTKCLSTHLTSFGGDFAVPPNTIDFSNVWAKFDLTSNAAVFSTVIALIGLYIIGVIWAHHMDKKDLLKWGATPLEDNLPTDNYHYQVTVQTGMKKNAGTSSKISFVMSGETHDSGARRLYDGHRKILPTGSILNYILSVEHCLGSLSFLRIWHDNSGKGKMRSWKLDQIQVSDIQTGERYFFLCDRWLAVEEDDGMVDRIIPVAGREDLAAFKHLFTSSIRKKLTSDHLWFSIFSRPTRSTFTRVHRISCCMSLLFMTMITNAMWFKSEDNTTQTNAMQIGPISFTLQQVFVSFASTMIVLPVNLIIITFFRRCRPKKNAIMQINQQMPKRGKWKNVTNSSQIWGNAPKRSKWQKFKDSIENITNFHQRSKYSAQDIDPEEEDKPMPKIVGMPEEKQAKKKKKPGTFPHWCIYIAYVLTVLSMIVPGFFTILYSMEWGPEKANEWLTTFVMSFFQSVIVVQPLKVMVLVAFIACIVKKPDIDEEDGASEDINNVIAAHDEEMLHKDHEELDAIVAKRKLANEDCKPIDMEALNKARENRMMEIKMETLLREIAIYLLFVLVLFFLSYQQRDSFSYQMAANLRNYFDNGFTSITTTEGYWKWMDTKLIPAMYASHYANGTEIIRWWDKRCTADMVSRRVGIPRLRQLRIKPDTCSVNRRLDSLIQHCRNEYGWTDDDAKDYLPGWVKPDISNLSAVEESKTPWVYRSSFELANAPYVGEISTYKGGGYVAMFERNVERTNELIAHLRKDVWLDVYTRGVFLEFTVYNPNLNLFGSMIMLVEFMQSGGAVTRMEFKIFRLLSYIGGMGVVVILFEVLYACFTLYFFVHFVKKLKKERKKYFNSFWNKLEFALMLFCVTVIAMYALKHILTSVAMNALKDRERADNVNFQSLAAYDELYSYMVGIVVFLATIQFLKLLQFNKKMNMLGDTVNLASKDLKVFSFAFIMYFLAFTIFGFLLFGSTLYAFAGFISAAESMFAFTLGSFDFAAMEASQKILGPIFFFLFIFIVYVGLMSIFLTIIADAFATVKEDVANQTNDYEIVDFMWKKIQGVIG</sequence>
<feature type="transmembrane region" description="Helical" evidence="15">
    <location>
        <begin position="2043"/>
        <end position="2068"/>
    </location>
</feature>
<gene>
    <name evidence="19" type="ORF">MCOR_39664</name>
</gene>
<name>A0A6J8DEB8_MYTCO</name>
<feature type="transmembrane region" description="Helical" evidence="15">
    <location>
        <begin position="2652"/>
        <end position="2672"/>
    </location>
</feature>
<evidence type="ECO:0000259" key="18">
    <source>
        <dbReference type="PROSITE" id="PS50095"/>
    </source>
</evidence>
<evidence type="ECO:0000256" key="14">
    <source>
        <dbReference type="SAM" id="MobiDB-lite"/>
    </source>
</evidence>
<dbReference type="PROSITE" id="PS50095">
    <property type="entry name" value="PLAT"/>
    <property type="match status" value="1"/>
</dbReference>
<keyword evidence="11" id="KW-0966">Cell projection</keyword>
<reference evidence="19 20" key="1">
    <citation type="submission" date="2020-06" db="EMBL/GenBank/DDBJ databases">
        <authorList>
            <person name="Li R."/>
            <person name="Bekaert M."/>
        </authorList>
    </citation>
    <scope>NUCLEOTIDE SEQUENCE [LARGE SCALE GENOMIC DNA]</scope>
    <source>
        <strain evidence="20">wild</strain>
    </source>
</reference>
<protein>
    <submittedName>
        <fullName evidence="19">PKD1L2</fullName>
    </submittedName>
</protein>
<dbReference type="PANTHER" id="PTHR10877">
    <property type="entry name" value="POLYCYSTIN FAMILY MEMBER"/>
    <property type="match status" value="1"/>
</dbReference>
<dbReference type="InterPro" id="IPR001024">
    <property type="entry name" value="PLAT/LH2_dom"/>
</dbReference>
<keyword evidence="7 15" id="KW-1133">Transmembrane helix</keyword>
<dbReference type="PRINTS" id="PR01433">
    <property type="entry name" value="POLYCYSTIN2"/>
</dbReference>
<evidence type="ECO:0000256" key="3">
    <source>
        <dbReference type="ARBA" id="ARBA00007200"/>
    </source>
</evidence>
<feature type="region of interest" description="Disordered" evidence="14">
    <location>
        <begin position="1454"/>
        <end position="1477"/>
    </location>
</feature>
<comment type="similarity">
    <text evidence="3">Belongs to the polycystin family.</text>
</comment>
<feature type="domain" description="PKD" evidence="17">
    <location>
        <begin position="326"/>
        <end position="362"/>
    </location>
</feature>
<proteinExistence type="inferred from homology"/>
<evidence type="ECO:0000313" key="19">
    <source>
        <dbReference type="EMBL" id="CAC5406047.1"/>
    </source>
</evidence>
<dbReference type="PROSITE" id="PS50093">
    <property type="entry name" value="PKD"/>
    <property type="match status" value="1"/>
</dbReference>
<evidence type="ECO:0000256" key="1">
    <source>
        <dbReference type="ARBA" id="ARBA00004138"/>
    </source>
</evidence>
<organism evidence="19 20">
    <name type="scientific">Mytilus coruscus</name>
    <name type="common">Sea mussel</name>
    <dbReference type="NCBI Taxonomy" id="42192"/>
    <lineage>
        <taxon>Eukaryota</taxon>
        <taxon>Metazoa</taxon>
        <taxon>Spiralia</taxon>
        <taxon>Lophotrochozoa</taxon>
        <taxon>Mollusca</taxon>
        <taxon>Bivalvia</taxon>
        <taxon>Autobranchia</taxon>
        <taxon>Pteriomorphia</taxon>
        <taxon>Mytilida</taxon>
        <taxon>Mytiloidea</taxon>
        <taxon>Mytilidae</taxon>
        <taxon>Mytilinae</taxon>
        <taxon>Mytilus</taxon>
    </lineage>
</organism>
<dbReference type="CDD" id="cd00146">
    <property type="entry name" value="PKD"/>
    <property type="match status" value="1"/>
</dbReference>
<feature type="compositionally biased region" description="Acidic residues" evidence="14">
    <location>
        <begin position="1468"/>
        <end position="1477"/>
    </location>
</feature>
<dbReference type="GO" id="GO:0005929">
    <property type="term" value="C:cilium"/>
    <property type="evidence" value="ECO:0007669"/>
    <property type="project" value="UniProtKB-SubCell"/>
</dbReference>
<dbReference type="GO" id="GO:0005509">
    <property type="term" value="F:calcium ion binding"/>
    <property type="evidence" value="ECO:0007669"/>
    <property type="project" value="InterPro"/>
</dbReference>
<feature type="signal peptide" evidence="16">
    <location>
        <begin position="1"/>
        <end position="19"/>
    </location>
</feature>
<dbReference type="InterPro" id="IPR013320">
    <property type="entry name" value="ConA-like_dom_sf"/>
</dbReference>
<keyword evidence="6 16" id="KW-0732">Signal</keyword>
<keyword evidence="5 15" id="KW-0812">Transmembrane</keyword>
<dbReference type="SUPFAM" id="SSF49723">
    <property type="entry name" value="Lipase/lipooxygenase domain (PLAT/LH2 domain)"/>
    <property type="match status" value="1"/>
</dbReference>
<feature type="transmembrane region" description="Helical" evidence="15">
    <location>
        <begin position="2305"/>
        <end position="2324"/>
    </location>
</feature>
<feature type="transmembrane region" description="Helical" evidence="15">
    <location>
        <begin position="2720"/>
        <end position="2742"/>
    </location>
</feature>
<evidence type="ECO:0000256" key="7">
    <source>
        <dbReference type="ARBA" id="ARBA00022989"/>
    </source>
</evidence>
<dbReference type="Pfam" id="PF20519">
    <property type="entry name" value="Polycystin_dom"/>
    <property type="match status" value="1"/>
</dbReference>
<dbReference type="FunFam" id="2.60.60.20:FF:000022">
    <property type="entry name" value="Uncharacterized protein"/>
    <property type="match status" value="1"/>
</dbReference>
<dbReference type="FunFam" id="1.10.287.70:FF:000086">
    <property type="entry name" value="Polycystic kidney disease 2"/>
    <property type="match status" value="1"/>
</dbReference>
<evidence type="ECO:0000256" key="13">
    <source>
        <dbReference type="PROSITE-ProRule" id="PRU00152"/>
    </source>
</evidence>
<dbReference type="InterPro" id="IPR051223">
    <property type="entry name" value="Polycystin"/>
</dbReference>
<evidence type="ECO:0000256" key="6">
    <source>
        <dbReference type="ARBA" id="ARBA00022729"/>
    </source>
</evidence>
<dbReference type="InterPro" id="IPR036392">
    <property type="entry name" value="PLAT/LH2_dom_sf"/>
</dbReference>
<feature type="transmembrane region" description="Helical" evidence="15">
    <location>
        <begin position="2167"/>
        <end position="2190"/>
    </location>
</feature>
<dbReference type="SUPFAM" id="SSF49899">
    <property type="entry name" value="Concanavalin A-like lectins/glucanases"/>
    <property type="match status" value="1"/>
</dbReference>
<dbReference type="Pfam" id="PF01477">
    <property type="entry name" value="PLAT"/>
    <property type="match status" value="1"/>
</dbReference>
<dbReference type="InterPro" id="IPR002859">
    <property type="entry name" value="PKD/REJ-like"/>
</dbReference>
<keyword evidence="9 15" id="KW-0472">Membrane</keyword>
<dbReference type="PANTHER" id="PTHR10877:SF194">
    <property type="entry name" value="LOCATION OF VULVA DEFECTIVE 1"/>
    <property type="match status" value="1"/>
</dbReference>
<dbReference type="InterPro" id="IPR013122">
    <property type="entry name" value="PKD1_2_channel"/>
</dbReference>
<feature type="transmembrane region" description="Helical" evidence="15">
    <location>
        <begin position="2754"/>
        <end position="2776"/>
    </location>
</feature>
<dbReference type="GO" id="GO:0050982">
    <property type="term" value="P:detection of mechanical stimulus"/>
    <property type="evidence" value="ECO:0007669"/>
    <property type="project" value="TreeGrafter"/>
</dbReference>
<evidence type="ECO:0000256" key="9">
    <source>
        <dbReference type="ARBA" id="ARBA00023136"/>
    </source>
</evidence>
<dbReference type="InterPro" id="IPR003915">
    <property type="entry name" value="PKD_2"/>
</dbReference>
<evidence type="ECO:0000259" key="17">
    <source>
        <dbReference type="PROSITE" id="PS50093"/>
    </source>
</evidence>
<dbReference type="InterPro" id="IPR000601">
    <property type="entry name" value="PKD_dom"/>
</dbReference>
<feature type="disulfide bond" evidence="12">
    <location>
        <begin position="2410"/>
        <end position="2423"/>
    </location>
</feature>
<evidence type="ECO:0000313" key="20">
    <source>
        <dbReference type="Proteomes" id="UP000507470"/>
    </source>
</evidence>
<keyword evidence="10" id="KW-0325">Glycoprotein</keyword>
<feature type="transmembrane region" description="Helical" evidence="15">
    <location>
        <begin position="2555"/>
        <end position="2582"/>
    </location>
</feature>
<comment type="subcellular location">
    <subcellularLocation>
        <location evidence="2">Cell membrane</location>
        <topology evidence="2">Multi-pass membrane protein</topology>
    </subcellularLocation>
    <subcellularLocation>
        <location evidence="1">Cell projection</location>
        <location evidence="1">Cilium</location>
    </subcellularLocation>
</comment>
<evidence type="ECO:0000256" key="2">
    <source>
        <dbReference type="ARBA" id="ARBA00004651"/>
    </source>
</evidence>
<evidence type="ECO:0000256" key="5">
    <source>
        <dbReference type="ARBA" id="ARBA00022692"/>
    </source>
</evidence>
<dbReference type="EMBL" id="CACVKT020007165">
    <property type="protein sequence ID" value="CAC5406047.1"/>
    <property type="molecule type" value="Genomic_DNA"/>
</dbReference>
<dbReference type="SMART" id="SM00308">
    <property type="entry name" value="LH2"/>
    <property type="match status" value="1"/>
</dbReference>
<feature type="transmembrane region" description="Helical" evidence="15">
    <location>
        <begin position="1795"/>
        <end position="1815"/>
    </location>
</feature>
<keyword evidence="8" id="KW-0969">Cilium</keyword>
<feature type="transmembrane region" description="Helical" evidence="15">
    <location>
        <begin position="2210"/>
        <end position="2233"/>
    </location>
</feature>
<dbReference type="SUPFAM" id="SSF49299">
    <property type="entry name" value="PKD domain"/>
    <property type="match status" value="3"/>
</dbReference>
<comment type="caution">
    <text evidence="13">Lacks conserved residue(s) required for the propagation of feature annotation.</text>
</comment>
<evidence type="ECO:0000256" key="10">
    <source>
        <dbReference type="ARBA" id="ARBA00023180"/>
    </source>
</evidence>
<dbReference type="Gene3D" id="2.60.60.20">
    <property type="entry name" value="PLAT/LH2 domain"/>
    <property type="match status" value="1"/>
</dbReference>
<dbReference type="InterPro" id="IPR046791">
    <property type="entry name" value="Polycystin_dom"/>
</dbReference>
<dbReference type="Proteomes" id="UP000507470">
    <property type="component" value="Unassembled WGS sequence"/>
</dbReference>